<dbReference type="EMBL" id="JAVRJZ010000021">
    <property type="protein sequence ID" value="KAK2705148.1"/>
    <property type="molecule type" value="Genomic_DNA"/>
</dbReference>
<proteinExistence type="predicted"/>
<accession>A0AA88KSR5</accession>
<organism evidence="2 3">
    <name type="scientific">Artemia franciscana</name>
    <name type="common">Brine shrimp</name>
    <name type="synonym">Artemia sanfranciscana</name>
    <dbReference type="NCBI Taxonomy" id="6661"/>
    <lineage>
        <taxon>Eukaryota</taxon>
        <taxon>Metazoa</taxon>
        <taxon>Ecdysozoa</taxon>
        <taxon>Arthropoda</taxon>
        <taxon>Crustacea</taxon>
        <taxon>Branchiopoda</taxon>
        <taxon>Anostraca</taxon>
        <taxon>Artemiidae</taxon>
        <taxon>Artemia</taxon>
    </lineage>
</organism>
<evidence type="ECO:0000256" key="1">
    <source>
        <dbReference type="SAM" id="MobiDB-lite"/>
    </source>
</evidence>
<name>A0AA88KSR5_ARTSF</name>
<gene>
    <name evidence="2" type="ORF">QYM36_017256</name>
</gene>
<dbReference type="Proteomes" id="UP001187531">
    <property type="component" value="Unassembled WGS sequence"/>
</dbReference>
<evidence type="ECO:0000313" key="3">
    <source>
        <dbReference type="Proteomes" id="UP001187531"/>
    </source>
</evidence>
<sequence>MSGPSNCTPDQKSNRGKRHVLSPGYKTRKSILVAESESFIPDNDDEAELRERHKIRYAEIQQQTLQSPGAPLGRRRTQLGKDLEVANAAVTEHYSNCIKLSAENLGNPKLNLKSVPKMDLEVSNAAVTEHYSNCIKLSAENVSSCLQTGMNIYSLLS</sequence>
<protein>
    <submittedName>
        <fullName evidence="2">Uncharacterized protein</fullName>
    </submittedName>
</protein>
<dbReference type="AlphaFoldDB" id="A0AA88KSR5"/>
<reference evidence="2" key="1">
    <citation type="submission" date="2023-07" db="EMBL/GenBank/DDBJ databases">
        <title>Chromosome-level genome assembly of Artemia franciscana.</title>
        <authorList>
            <person name="Jo E."/>
        </authorList>
    </citation>
    <scope>NUCLEOTIDE SEQUENCE</scope>
    <source>
        <tissue evidence="2">Whole body</tissue>
    </source>
</reference>
<feature type="region of interest" description="Disordered" evidence="1">
    <location>
        <begin position="1"/>
        <end position="26"/>
    </location>
</feature>
<feature type="compositionally biased region" description="Polar residues" evidence="1">
    <location>
        <begin position="1"/>
        <end position="11"/>
    </location>
</feature>
<evidence type="ECO:0000313" key="2">
    <source>
        <dbReference type="EMBL" id="KAK2705148.1"/>
    </source>
</evidence>
<comment type="caution">
    <text evidence="2">The sequence shown here is derived from an EMBL/GenBank/DDBJ whole genome shotgun (WGS) entry which is preliminary data.</text>
</comment>
<keyword evidence="3" id="KW-1185">Reference proteome</keyword>